<reference evidence="1" key="1">
    <citation type="journal article" date="2020" name="Stud. Mycol.">
        <title>101 Dothideomycetes genomes: a test case for predicting lifestyles and emergence of pathogens.</title>
        <authorList>
            <person name="Haridas S."/>
            <person name="Albert R."/>
            <person name="Binder M."/>
            <person name="Bloem J."/>
            <person name="Labutti K."/>
            <person name="Salamov A."/>
            <person name="Andreopoulos B."/>
            <person name="Baker S."/>
            <person name="Barry K."/>
            <person name="Bills G."/>
            <person name="Bluhm B."/>
            <person name="Cannon C."/>
            <person name="Castanera R."/>
            <person name="Culley D."/>
            <person name="Daum C."/>
            <person name="Ezra D."/>
            <person name="Gonzalez J."/>
            <person name="Henrissat B."/>
            <person name="Kuo A."/>
            <person name="Liang C."/>
            <person name="Lipzen A."/>
            <person name="Lutzoni F."/>
            <person name="Magnuson J."/>
            <person name="Mondo S."/>
            <person name="Nolan M."/>
            <person name="Ohm R."/>
            <person name="Pangilinan J."/>
            <person name="Park H.-J."/>
            <person name="Ramirez L."/>
            <person name="Alfaro M."/>
            <person name="Sun H."/>
            <person name="Tritt A."/>
            <person name="Yoshinaga Y."/>
            <person name="Zwiers L.-H."/>
            <person name="Turgeon B."/>
            <person name="Goodwin S."/>
            <person name="Spatafora J."/>
            <person name="Crous P."/>
            <person name="Grigoriev I."/>
        </authorList>
    </citation>
    <scope>NUCLEOTIDE SEQUENCE</scope>
    <source>
        <strain evidence="1">CBS 690.94</strain>
    </source>
</reference>
<dbReference type="PANTHER" id="PTHR43194:SF4">
    <property type="entry name" value="AB HYDROLASE-1 DOMAIN-CONTAINING PROTEIN"/>
    <property type="match status" value="1"/>
</dbReference>
<evidence type="ECO:0000313" key="2">
    <source>
        <dbReference type="Proteomes" id="UP000799764"/>
    </source>
</evidence>
<protein>
    <submittedName>
        <fullName evidence="1">Alpha/beta-hydrolase</fullName>
    </submittedName>
</protein>
<keyword evidence="2" id="KW-1185">Reference proteome</keyword>
<organism evidence="1 2">
    <name type="scientific">Karstenula rhodostoma CBS 690.94</name>
    <dbReference type="NCBI Taxonomy" id="1392251"/>
    <lineage>
        <taxon>Eukaryota</taxon>
        <taxon>Fungi</taxon>
        <taxon>Dikarya</taxon>
        <taxon>Ascomycota</taxon>
        <taxon>Pezizomycotina</taxon>
        <taxon>Dothideomycetes</taxon>
        <taxon>Pleosporomycetidae</taxon>
        <taxon>Pleosporales</taxon>
        <taxon>Massarineae</taxon>
        <taxon>Didymosphaeriaceae</taxon>
        <taxon>Karstenula</taxon>
    </lineage>
</organism>
<dbReference type="InterPro" id="IPR029058">
    <property type="entry name" value="AB_hydrolase_fold"/>
</dbReference>
<gene>
    <name evidence="1" type="ORF">P171DRAFT_501154</name>
</gene>
<dbReference type="OrthoDB" id="9978720at2759"/>
<dbReference type="Proteomes" id="UP000799764">
    <property type="component" value="Unassembled WGS sequence"/>
</dbReference>
<dbReference type="AlphaFoldDB" id="A0A9P4P836"/>
<comment type="caution">
    <text evidence="1">The sequence shown here is derived from an EMBL/GenBank/DDBJ whole genome shotgun (WGS) entry which is preliminary data.</text>
</comment>
<dbReference type="SUPFAM" id="SSF53474">
    <property type="entry name" value="alpha/beta-Hydrolases"/>
    <property type="match status" value="1"/>
</dbReference>
<name>A0A9P4P836_9PLEO</name>
<evidence type="ECO:0000313" key="1">
    <source>
        <dbReference type="EMBL" id="KAF2440154.1"/>
    </source>
</evidence>
<sequence length="287" mass="31954">MYVEKLQPPTESKQKYPLVFMTGGSQTGTDIELFEHTGWASYFLSLGYTVPSDGVVSITNVSFVQSYFTSVERFELWPQAHLHTQWPGTGETGDQTFDAFFASEIQQQTNTTKAAINNVNALVALLDKIGDAILISHSQADPYGWGVGDRRPDPVKGIIAIEPEDPPFENQITGTGPARPYGIATLPLKYDPPITDDDRSDCVVQQDPGKRLMNSARFPVLLYVSEASYHTYHNHCTLVFMAQAGMRVDYLELSEVGIHGNGHFSFMEKNNLRIAPLLNAWIQEVVH</sequence>
<proteinExistence type="predicted"/>
<dbReference type="InterPro" id="IPR050228">
    <property type="entry name" value="Carboxylesterase_BioH"/>
</dbReference>
<dbReference type="EMBL" id="MU001508">
    <property type="protein sequence ID" value="KAF2440154.1"/>
    <property type="molecule type" value="Genomic_DNA"/>
</dbReference>
<accession>A0A9P4P836</accession>
<dbReference type="Gene3D" id="3.40.50.1820">
    <property type="entry name" value="alpha/beta hydrolase"/>
    <property type="match status" value="1"/>
</dbReference>
<dbReference type="PANTHER" id="PTHR43194">
    <property type="entry name" value="HYDROLASE ALPHA/BETA FOLD FAMILY"/>
    <property type="match status" value="1"/>
</dbReference>